<reference evidence="2 3" key="1">
    <citation type="submission" date="2019-10" db="EMBL/GenBank/DDBJ databases">
        <title>WGS of Leuconostoc mesenteroides.</title>
        <authorList>
            <person name="Melo Bolivar J."/>
            <person name="Marino-Ramirez L."/>
            <person name="Villamil Diaz L.M."/>
        </authorList>
    </citation>
    <scope>NUCLEOTIDE SEQUENCE [LARGE SCALE GENOMIC DNA]</scope>
    <source>
        <strain evidence="2 3">M11</strain>
    </source>
</reference>
<dbReference type="Proteomes" id="UP000469952">
    <property type="component" value="Unassembled WGS sequence"/>
</dbReference>
<dbReference type="RefSeq" id="WP_153245431.1">
    <property type="nucleotide sequence ID" value="NZ_WIPA01000013.1"/>
</dbReference>
<gene>
    <name evidence="2" type="ORF">GFV13_08255</name>
</gene>
<accession>A0A843Z4L9</accession>
<comment type="caution">
    <text evidence="2">The sequence shown here is derived from an EMBL/GenBank/DDBJ whole genome shotgun (WGS) entry which is preliminary data.</text>
</comment>
<organism evidence="2 3">
    <name type="scientific">Leuconostoc mesenteroides</name>
    <dbReference type="NCBI Taxonomy" id="1245"/>
    <lineage>
        <taxon>Bacteria</taxon>
        <taxon>Bacillati</taxon>
        <taxon>Bacillota</taxon>
        <taxon>Bacilli</taxon>
        <taxon>Lactobacillales</taxon>
        <taxon>Lactobacillaceae</taxon>
        <taxon>Leuconostoc</taxon>
    </lineage>
</organism>
<proteinExistence type="predicted"/>
<keyword evidence="1" id="KW-0472">Membrane</keyword>
<sequence length="223" mass="26503">MNSILNWIGTWDWGNVADWVSGVGSLLAVVMIFIQIRKDKESEFNQSRPFFKINFKRHKIDEKLITAYFDNISDNNHLFKNTGFEYEMLEIKNYSTKNMSAVQVIVEANKIQDEALANRQDHKTFIFKMNSIRAGESVQLLLKSLYEPGNSSDTNYKNKKILYYYQVCNVKVYFTTDMREKIKYIFYCRDEALVFKKQIFNNKIDEKEYSIINFEESYKIENQ</sequence>
<keyword evidence="1" id="KW-1133">Transmembrane helix</keyword>
<evidence type="ECO:0000313" key="3">
    <source>
        <dbReference type="Proteomes" id="UP000469952"/>
    </source>
</evidence>
<dbReference type="AlphaFoldDB" id="A0A843Z4L9"/>
<evidence type="ECO:0000313" key="2">
    <source>
        <dbReference type="EMBL" id="MQR27253.1"/>
    </source>
</evidence>
<dbReference type="EMBL" id="WIPA01000013">
    <property type="protein sequence ID" value="MQR27253.1"/>
    <property type="molecule type" value="Genomic_DNA"/>
</dbReference>
<keyword evidence="1" id="KW-0812">Transmembrane</keyword>
<protein>
    <submittedName>
        <fullName evidence="2">Uncharacterized protein</fullName>
    </submittedName>
</protein>
<evidence type="ECO:0000256" key="1">
    <source>
        <dbReference type="SAM" id="Phobius"/>
    </source>
</evidence>
<name>A0A843Z4L9_LEUME</name>
<feature type="transmembrane region" description="Helical" evidence="1">
    <location>
        <begin position="16"/>
        <end position="34"/>
    </location>
</feature>